<protein>
    <submittedName>
        <fullName evidence="3">Cullin-1</fullName>
    </submittedName>
</protein>
<evidence type="ECO:0000313" key="3">
    <source>
        <dbReference type="EMBL" id="OBZ66129.1"/>
    </source>
</evidence>
<dbReference type="AlphaFoldDB" id="A0A1C7LQC6"/>
<comment type="caution">
    <text evidence="3">The sequence shown here is derived from an EMBL/GenBank/DDBJ whole genome shotgun (WGS) entry which is preliminary data.</text>
</comment>
<evidence type="ECO:0000313" key="4">
    <source>
        <dbReference type="Proteomes" id="UP000092993"/>
    </source>
</evidence>
<comment type="similarity">
    <text evidence="1">Belongs to the cullin family.</text>
</comment>
<name>A0A1C7LQC6_GRIFR</name>
<dbReference type="GO" id="GO:0031625">
    <property type="term" value="F:ubiquitin protein ligase binding"/>
    <property type="evidence" value="ECO:0007669"/>
    <property type="project" value="InterPro"/>
</dbReference>
<dbReference type="GO" id="GO:0006511">
    <property type="term" value="P:ubiquitin-dependent protein catabolic process"/>
    <property type="evidence" value="ECO:0007669"/>
    <property type="project" value="InterPro"/>
</dbReference>
<gene>
    <name evidence="3" type="primary">CUL1</name>
    <name evidence="3" type="ORF">A0H81_13909</name>
</gene>
<dbReference type="OrthoDB" id="27073at2759"/>
<dbReference type="Gene3D" id="1.20.1310.10">
    <property type="entry name" value="Cullin Repeats"/>
    <property type="match status" value="2"/>
</dbReference>
<dbReference type="InterPro" id="IPR016159">
    <property type="entry name" value="Cullin_repeat-like_dom_sf"/>
</dbReference>
<reference evidence="3 4" key="1">
    <citation type="submission" date="2016-03" db="EMBL/GenBank/DDBJ databases">
        <title>Whole genome sequencing of Grifola frondosa 9006-11.</title>
        <authorList>
            <person name="Min B."/>
            <person name="Park H."/>
            <person name="Kim J.-G."/>
            <person name="Cho H."/>
            <person name="Oh Y.-L."/>
            <person name="Kong W.-S."/>
            <person name="Choi I.-G."/>
        </authorList>
    </citation>
    <scope>NUCLEOTIDE SEQUENCE [LARGE SCALE GENOMIC DNA]</scope>
    <source>
        <strain evidence="3 4">9006-11</strain>
    </source>
</reference>
<dbReference type="EMBL" id="LUGG01000032">
    <property type="protein sequence ID" value="OBZ66129.1"/>
    <property type="molecule type" value="Genomic_DNA"/>
</dbReference>
<evidence type="ECO:0000259" key="2">
    <source>
        <dbReference type="Pfam" id="PF00888"/>
    </source>
</evidence>
<dbReference type="STRING" id="5627.A0A1C7LQC6"/>
<dbReference type="InterPro" id="IPR045093">
    <property type="entry name" value="Cullin"/>
</dbReference>
<sequence>MLATTVAAPPTPPANADFDIMWNYMRSIMDDIVSDVNRGSDISYAKYMALYHASFNFCTSSHLLNRTIDGKSRRRGAINSDSTKPTLYQKITEYFAALLTEPTTQCDGLLDDALLRHYAVAWDKYKTCARIIDREFEYFNRHHVKFLRDEGNKVYPVYTIALVQWRLHFLLPIQGDDMKLTSAILHLIEKQRAGATIDEDLIKTVVVSFVSLGIDERDLKNTFYDVYQKHFEMPFLDMMEQSYRRGSEVSLAANDVMKYVEEATRRLDEEDVRVERYLQPPTCKLLIARCEEVFVREHEKLLQAYLQRLIAQDDKDNSDIDRIHALLGRILDASRRQFVGSVRLLAVLPWPELCAIQPSKLLRGAPYSISQFSLLQDPRIFYATRLETQIASTMVGPAELAANPNNCHNRVGSRSVTMDDFVETFQDMCKLLTARFSPQCKHLCITTNSVYYRTHFNEGSGSVMINSGRSCGRRPVAILHPTVLYKAHRQQKI</sequence>
<organism evidence="3 4">
    <name type="scientific">Grifola frondosa</name>
    <name type="common">Maitake</name>
    <name type="synonym">Polyporus frondosus</name>
    <dbReference type="NCBI Taxonomy" id="5627"/>
    <lineage>
        <taxon>Eukaryota</taxon>
        <taxon>Fungi</taxon>
        <taxon>Dikarya</taxon>
        <taxon>Basidiomycota</taxon>
        <taxon>Agaricomycotina</taxon>
        <taxon>Agaricomycetes</taxon>
        <taxon>Polyporales</taxon>
        <taxon>Grifolaceae</taxon>
        <taxon>Grifola</taxon>
    </lineage>
</organism>
<dbReference type="InterPro" id="IPR001373">
    <property type="entry name" value="Cullin_N"/>
</dbReference>
<keyword evidence="4" id="KW-1185">Reference proteome</keyword>
<evidence type="ECO:0000256" key="1">
    <source>
        <dbReference type="ARBA" id="ARBA00006019"/>
    </source>
</evidence>
<dbReference type="Pfam" id="PF00888">
    <property type="entry name" value="Cullin"/>
    <property type="match status" value="1"/>
</dbReference>
<dbReference type="FunFam" id="1.20.1310.10:FF:000001">
    <property type="entry name" value="Cullin 3"/>
    <property type="match status" value="1"/>
</dbReference>
<dbReference type="PANTHER" id="PTHR11932">
    <property type="entry name" value="CULLIN"/>
    <property type="match status" value="1"/>
</dbReference>
<dbReference type="Proteomes" id="UP000092993">
    <property type="component" value="Unassembled WGS sequence"/>
</dbReference>
<proteinExistence type="inferred from homology"/>
<feature type="domain" description="Cullin N-terminal" evidence="2">
    <location>
        <begin position="22"/>
        <end position="334"/>
    </location>
</feature>
<dbReference type="SUPFAM" id="SSF74788">
    <property type="entry name" value="Cullin repeat-like"/>
    <property type="match status" value="1"/>
</dbReference>
<accession>A0A1C7LQC6</accession>